<dbReference type="EMBL" id="WNYA01003070">
    <property type="protein sequence ID" value="KAG8543656.1"/>
    <property type="molecule type" value="Genomic_DNA"/>
</dbReference>
<dbReference type="AlphaFoldDB" id="A0AAV6Z3U4"/>
<evidence type="ECO:0000313" key="2">
    <source>
        <dbReference type="Proteomes" id="UP000824782"/>
    </source>
</evidence>
<gene>
    <name evidence="1" type="ORF">GDO81_024088</name>
</gene>
<evidence type="ECO:0000313" key="1">
    <source>
        <dbReference type="EMBL" id="KAG8543656.1"/>
    </source>
</evidence>
<keyword evidence="2" id="KW-1185">Reference proteome</keyword>
<protein>
    <submittedName>
        <fullName evidence="1">Uncharacterized protein</fullName>
    </submittedName>
</protein>
<organism evidence="1 2">
    <name type="scientific">Engystomops pustulosus</name>
    <name type="common">Tungara frog</name>
    <name type="synonym">Physalaemus pustulosus</name>
    <dbReference type="NCBI Taxonomy" id="76066"/>
    <lineage>
        <taxon>Eukaryota</taxon>
        <taxon>Metazoa</taxon>
        <taxon>Chordata</taxon>
        <taxon>Craniata</taxon>
        <taxon>Vertebrata</taxon>
        <taxon>Euteleostomi</taxon>
        <taxon>Amphibia</taxon>
        <taxon>Batrachia</taxon>
        <taxon>Anura</taxon>
        <taxon>Neobatrachia</taxon>
        <taxon>Hyloidea</taxon>
        <taxon>Leptodactylidae</taxon>
        <taxon>Leiuperinae</taxon>
        <taxon>Engystomops</taxon>
    </lineage>
</organism>
<reference evidence="1" key="1">
    <citation type="thesis" date="2020" institute="ProQuest LLC" country="789 East Eisenhower Parkway, Ann Arbor, MI, USA">
        <title>Comparative Genomics and Chromosome Evolution.</title>
        <authorList>
            <person name="Mudd A.B."/>
        </authorList>
    </citation>
    <scope>NUCLEOTIDE SEQUENCE</scope>
    <source>
        <strain evidence="1">237g6f4</strain>
        <tissue evidence="1">Blood</tissue>
    </source>
</reference>
<name>A0AAV6Z3U4_ENGPU</name>
<proteinExistence type="predicted"/>
<dbReference type="Proteomes" id="UP000824782">
    <property type="component" value="Unassembled WGS sequence"/>
</dbReference>
<comment type="caution">
    <text evidence="1">The sequence shown here is derived from an EMBL/GenBank/DDBJ whole genome shotgun (WGS) entry which is preliminary data.</text>
</comment>
<accession>A0AAV6Z3U4</accession>
<sequence length="93" mass="10487">MLGFCFEGYFQIVEEICNYLFIRNRRCVGKVSDNWLICFCSGVVLKYPFTFSEPGFLLAHVVDMNLSVKHVEVNVVGMDNTKVAGGLKISVET</sequence>